<evidence type="ECO:0000256" key="1">
    <source>
        <dbReference type="ARBA" id="ARBA00004123"/>
    </source>
</evidence>
<dbReference type="GO" id="GO:0003677">
    <property type="term" value="F:DNA binding"/>
    <property type="evidence" value="ECO:0007669"/>
    <property type="project" value="UniProtKB-KW"/>
</dbReference>
<feature type="region of interest" description="Disordered" evidence="6">
    <location>
        <begin position="27"/>
        <end position="82"/>
    </location>
</feature>
<reference evidence="8 9" key="1">
    <citation type="journal article" date="2020" name="Mol. Plant">
        <title>The Chromosome-Based Rubber Tree Genome Provides New Insights into Spurge Genome Evolution and Rubber Biosynthesis.</title>
        <authorList>
            <person name="Liu J."/>
            <person name="Shi C."/>
            <person name="Shi C.C."/>
            <person name="Li W."/>
            <person name="Zhang Q.J."/>
            <person name="Zhang Y."/>
            <person name="Li K."/>
            <person name="Lu H.F."/>
            <person name="Shi C."/>
            <person name="Zhu S.T."/>
            <person name="Xiao Z.Y."/>
            <person name="Nan H."/>
            <person name="Yue Y."/>
            <person name="Zhu X.G."/>
            <person name="Wu Y."/>
            <person name="Hong X.N."/>
            <person name="Fan G.Y."/>
            <person name="Tong Y."/>
            <person name="Zhang D."/>
            <person name="Mao C.L."/>
            <person name="Liu Y.L."/>
            <person name="Hao S.J."/>
            <person name="Liu W.Q."/>
            <person name="Lv M.Q."/>
            <person name="Zhang H.B."/>
            <person name="Liu Y."/>
            <person name="Hu-Tang G.R."/>
            <person name="Wang J.P."/>
            <person name="Wang J.H."/>
            <person name="Sun Y.H."/>
            <person name="Ni S.B."/>
            <person name="Chen W.B."/>
            <person name="Zhang X.C."/>
            <person name="Jiao Y.N."/>
            <person name="Eichler E.E."/>
            <person name="Li G.H."/>
            <person name="Liu X."/>
            <person name="Gao L.Z."/>
        </authorList>
    </citation>
    <scope>NUCLEOTIDE SEQUENCE [LARGE SCALE GENOMIC DNA]</scope>
    <source>
        <strain evidence="9">cv. GT1</strain>
        <tissue evidence="8">Leaf</tissue>
    </source>
</reference>
<dbReference type="SUPFAM" id="SSF57959">
    <property type="entry name" value="Leucine zipper domain"/>
    <property type="match status" value="1"/>
</dbReference>
<evidence type="ECO:0000256" key="3">
    <source>
        <dbReference type="ARBA" id="ARBA00023125"/>
    </source>
</evidence>
<comment type="caution">
    <text evidence="8">The sequence shown here is derived from an EMBL/GenBank/DDBJ whole genome shotgun (WGS) entry which is preliminary data.</text>
</comment>
<dbReference type="AlphaFoldDB" id="A0A6A6K7E2"/>
<dbReference type="Gene3D" id="1.20.5.170">
    <property type="match status" value="1"/>
</dbReference>
<evidence type="ECO:0000256" key="2">
    <source>
        <dbReference type="ARBA" id="ARBA00023015"/>
    </source>
</evidence>
<evidence type="ECO:0000313" key="9">
    <source>
        <dbReference type="Proteomes" id="UP000467840"/>
    </source>
</evidence>
<dbReference type="PROSITE" id="PS50217">
    <property type="entry name" value="BZIP"/>
    <property type="match status" value="1"/>
</dbReference>
<comment type="subcellular location">
    <subcellularLocation>
        <location evidence="1">Nucleus</location>
    </subcellularLocation>
</comment>
<keyword evidence="3" id="KW-0238">DNA-binding</keyword>
<feature type="region of interest" description="Disordered" evidence="6">
    <location>
        <begin position="347"/>
        <end position="378"/>
    </location>
</feature>
<proteinExistence type="predicted"/>
<organism evidence="8 9">
    <name type="scientific">Hevea brasiliensis</name>
    <name type="common">Para rubber tree</name>
    <name type="synonym">Siphonia brasiliensis</name>
    <dbReference type="NCBI Taxonomy" id="3981"/>
    <lineage>
        <taxon>Eukaryota</taxon>
        <taxon>Viridiplantae</taxon>
        <taxon>Streptophyta</taxon>
        <taxon>Embryophyta</taxon>
        <taxon>Tracheophyta</taxon>
        <taxon>Spermatophyta</taxon>
        <taxon>Magnoliopsida</taxon>
        <taxon>eudicotyledons</taxon>
        <taxon>Gunneridae</taxon>
        <taxon>Pentapetalae</taxon>
        <taxon>rosids</taxon>
        <taxon>fabids</taxon>
        <taxon>Malpighiales</taxon>
        <taxon>Euphorbiaceae</taxon>
        <taxon>Crotonoideae</taxon>
        <taxon>Micrandreae</taxon>
        <taxon>Hevea</taxon>
    </lineage>
</organism>
<dbReference type="CDD" id="cd14703">
    <property type="entry name" value="bZIP_plant_RF2"/>
    <property type="match status" value="1"/>
</dbReference>
<protein>
    <recommendedName>
        <fullName evidence="7">BZIP domain-containing protein</fullName>
    </recommendedName>
</protein>
<keyword evidence="2" id="KW-0805">Transcription regulation</keyword>
<dbReference type="InterPro" id="IPR046347">
    <property type="entry name" value="bZIP_sf"/>
</dbReference>
<dbReference type="GO" id="GO:0003700">
    <property type="term" value="F:DNA-binding transcription factor activity"/>
    <property type="evidence" value="ECO:0007669"/>
    <property type="project" value="InterPro"/>
</dbReference>
<dbReference type="InterPro" id="IPR044759">
    <property type="entry name" value="bZIP_RF2"/>
</dbReference>
<dbReference type="EMBL" id="JAAGAX010000018">
    <property type="protein sequence ID" value="KAF2284710.1"/>
    <property type="molecule type" value="Genomic_DNA"/>
</dbReference>
<dbReference type="Pfam" id="PF07716">
    <property type="entry name" value="bZIP_2"/>
    <property type="match status" value="1"/>
</dbReference>
<evidence type="ECO:0000256" key="6">
    <source>
        <dbReference type="SAM" id="MobiDB-lite"/>
    </source>
</evidence>
<evidence type="ECO:0000313" key="8">
    <source>
        <dbReference type="EMBL" id="KAF2284710.1"/>
    </source>
</evidence>
<accession>A0A6A6K7E2</accession>
<dbReference type="PANTHER" id="PTHR13690:SF154">
    <property type="entry name" value="BZIP DOMAIN-CONTAINING PROTEIN"/>
    <property type="match status" value="1"/>
</dbReference>
<evidence type="ECO:0000256" key="5">
    <source>
        <dbReference type="ARBA" id="ARBA00023242"/>
    </source>
</evidence>
<dbReference type="PANTHER" id="PTHR13690">
    <property type="entry name" value="TRANSCRIPTION FACTOR POSF21-RELATED"/>
    <property type="match status" value="1"/>
</dbReference>
<dbReference type="SMART" id="SM00338">
    <property type="entry name" value="BRLZ"/>
    <property type="match status" value="1"/>
</dbReference>
<evidence type="ECO:0000256" key="4">
    <source>
        <dbReference type="ARBA" id="ARBA00023163"/>
    </source>
</evidence>
<feature type="domain" description="BZIP" evidence="7">
    <location>
        <begin position="181"/>
        <end position="232"/>
    </location>
</feature>
<feature type="compositionally biased region" description="Low complexity" evidence="6">
    <location>
        <begin position="69"/>
        <end position="79"/>
    </location>
</feature>
<keyword evidence="5" id="KW-0539">Nucleus</keyword>
<keyword evidence="9" id="KW-1185">Reference proteome</keyword>
<dbReference type="InterPro" id="IPR004827">
    <property type="entry name" value="bZIP"/>
</dbReference>
<gene>
    <name evidence="8" type="ORF">GH714_029470</name>
</gene>
<dbReference type="Proteomes" id="UP000467840">
    <property type="component" value="Chromosome 12"/>
</dbReference>
<evidence type="ECO:0000259" key="7">
    <source>
        <dbReference type="PROSITE" id="PS50217"/>
    </source>
</evidence>
<keyword evidence="4" id="KW-0804">Transcription</keyword>
<name>A0A6A6K7E2_HEVBR</name>
<sequence>MEMEKAQKSSHGEDDFLRLVMDYQPLLPPLPPKSAASGKPRNLTQENMLTSGEIIMNKYASPSDQFQAGSVSSSSGSSSPKENLVLAEMEHAGGEEFFSKFLTMGKATASVSPGIHVSSNPPLPPTPNVAHPDDDMGFKKIPPELLAVHPPASPAPTSRARPTGLRKAMAPEMLANLVLHDPKKAKRIITNRMSAVRAKEKKRLYTFMLEHQLQTLQSESAALTAHFALLQQTESISLNAENFRLKEQTGLILQQMRLQDTLNEEVRNEIQHLRLLAQMGQNQNQGMMLNNNSTIGNYGQNLNFQVQVPNPYQQLQELNNAGQQFPWQLQHSDHEHFLHQQELQDQNPPFMEANPNIPNPIPHHQDDQESSSSNNNTKMSSALWFPSFLV</sequence>
<dbReference type="GO" id="GO:0005634">
    <property type="term" value="C:nucleus"/>
    <property type="evidence" value="ECO:0007669"/>
    <property type="project" value="UniProtKB-SubCell"/>
</dbReference>